<dbReference type="InterPro" id="IPR024294">
    <property type="entry name" value="DUF3810"/>
</dbReference>
<dbReference type="EMBL" id="JBHSCL010000004">
    <property type="protein sequence ID" value="MFC4219682.1"/>
    <property type="molecule type" value="Genomic_DNA"/>
</dbReference>
<keyword evidence="1" id="KW-0812">Transmembrane</keyword>
<feature type="transmembrane region" description="Helical" evidence="1">
    <location>
        <begin position="86"/>
        <end position="106"/>
    </location>
</feature>
<evidence type="ECO:0000256" key="1">
    <source>
        <dbReference type="SAM" id="Phobius"/>
    </source>
</evidence>
<reference evidence="3" key="1">
    <citation type="journal article" date="2019" name="Int. J. Syst. Evol. Microbiol.">
        <title>The Global Catalogue of Microorganisms (GCM) 10K type strain sequencing project: providing services to taxonomists for standard genome sequencing and annotation.</title>
        <authorList>
            <consortium name="The Broad Institute Genomics Platform"/>
            <consortium name="The Broad Institute Genome Sequencing Center for Infectious Disease"/>
            <person name="Wu L."/>
            <person name="Ma J."/>
        </authorList>
    </citation>
    <scope>NUCLEOTIDE SEQUENCE [LARGE SCALE GENOMIC DNA]</scope>
    <source>
        <strain evidence="3">CGMCC 1.15774</strain>
    </source>
</reference>
<evidence type="ECO:0000313" key="3">
    <source>
        <dbReference type="Proteomes" id="UP001595841"/>
    </source>
</evidence>
<protein>
    <submittedName>
        <fullName evidence="2">DUF3810 domain-containing protein</fullName>
    </submittedName>
</protein>
<organism evidence="2 3">
    <name type="scientific">Flagellimonas marina</name>
    <dbReference type="NCBI Taxonomy" id="1775168"/>
    <lineage>
        <taxon>Bacteria</taxon>
        <taxon>Pseudomonadati</taxon>
        <taxon>Bacteroidota</taxon>
        <taxon>Flavobacteriia</taxon>
        <taxon>Flavobacteriales</taxon>
        <taxon>Flavobacteriaceae</taxon>
        <taxon>Flagellimonas</taxon>
    </lineage>
</organism>
<keyword evidence="3" id="KW-1185">Reference proteome</keyword>
<dbReference type="RefSeq" id="WP_379763048.1">
    <property type="nucleotide sequence ID" value="NZ_JBHSCL010000004.1"/>
</dbReference>
<evidence type="ECO:0000313" key="2">
    <source>
        <dbReference type="EMBL" id="MFC4219682.1"/>
    </source>
</evidence>
<sequence length="354" mass="41247">MGRKTKTIIALALPLQILLVKWMGSYPNFVEEYYSNGLYPIISKVLRLLLGWIPFSFGDLLYTLLVILAFRYVYKHWKSIRTKPLFFLKDIVVALSITYLAFHLLWGMNYYRQPITWKLGIEKEYTLEELVTFTEYMVEKTNSYQMQITGDSLNAVEIPYSRREIFQKTEEGYIKLQKDYPDFEYRNHSLKSSIYSIPLTYMGYGGYLNPFTNEAQVNGIMPFFRLPAVSGHEVGHQLGYSAEDATNFIGFLVTSNSDDIYFKYSAYNHALGYCLSDLARKDKTKSKEIIAQLNPGVKKNYQELRSFWESYQNPLEPMFKSIFNTFLKVNNQKEGILSYHSVVGLMINHHKKTG</sequence>
<keyword evidence="1" id="KW-0472">Membrane</keyword>
<dbReference type="Pfam" id="PF12725">
    <property type="entry name" value="DUF3810"/>
    <property type="match status" value="1"/>
</dbReference>
<proteinExistence type="predicted"/>
<accession>A0ABV8PI23</accession>
<keyword evidence="1" id="KW-1133">Transmembrane helix</keyword>
<feature type="transmembrane region" description="Helical" evidence="1">
    <location>
        <begin position="49"/>
        <end position="74"/>
    </location>
</feature>
<name>A0ABV8PI23_9FLAO</name>
<comment type="caution">
    <text evidence="2">The sequence shown here is derived from an EMBL/GenBank/DDBJ whole genome shotgun (WGS) entry which is preliminary data.</text>
</comment>
<gene>
    <name evidence="2" type="ORF">ACFOWS_06045</name>
</gene>
<dbReference type="Proteomes" id="UP001595841">
    <property type="component" value="Unassembled WGS sequence"/>
</dbReference>